<accession>A0A2M4D2Y0</accession>
<reference evidence="2" key="1">
    <citation type="submission" date="2018-01" db="EMBL/GenBank/DDBJ databases">
        <title>An insight into the sialome of Amazonian anophelines.</title>
        <authorList>
            <person name="Ribeiro J.M."/>
            <person name="Scarpassa V."/>
            <person name="Calvo E."/>
        </authorList>
    </citation>
    <scope>NUCLEOTIDE SEQUENCE</scope>
</reference>
<feature type="transmembrane region" description="Helical" evidence="1">
    <location>
        <begin position="7"/>
        <end position="28"/>
    </location>
</feature>
<evidence type="ECO:0000256" key="1">
    <source>
        <dbReference type="SAM" id="Phobius"/>
    </source>
</evidence>
<dbReference type="EMBL" id="GGFL01007754">
    <property type="protein sequence ID" value="MBW71932.1"/>
    <property type="molecule type" value="Transcribed_RNA"/>
</dbReference>
<keyword evidence="1" id="KW-0472">Membrane</keyword>
<feature type="transmembrane region" description="Helical" evidence="1">
    <location>
        <begin position="71"/>
        <end position="89"/>
    </location>
</feature>
<keyword evidence="1" id="KW-1133">Transmembrane helix</keyword>
<name>A0A2M4D2Y0_ANODA</name>
<proteinExistence type="predicted"/>
<keyword evidence="1" id="KW-0812">Transmembrane</keyword>
<organism evidence="2">
    <name type="scientific">Anopheles darlingi</name>
    <name type="common">Mosquito</name>
    <dbReference type="NCBI Taxonomy" id="43151"/>
    <lineage>
        <taxon>Eukaryota</taxon>
        <taxon>Metazoa</taxon>
        <taxon>Ecdysozoa</taxon>
        <taxon>Arthropoda</taxon>
        <taxon>Hexapoda</taxon>
        <taxon>Insecta</taxon>
        <taxon>Pterygota</taxon>
        <taxon>Neoptera</taxon>
        <taxon>Endopterygota</taxon>
        <taxon>Diptera</taxon>
        <taxon>Nematocera</taxon>
        <taxon>Culicoidea</taxon>
        <taxon>Culicidae</taxon>
        <taxon>Anophelinae</taxon>
        <taxon>Anopheles</taxon>
    </lineage>
</organism>
<protein>
    <submittedName>
        <fullName evidence="2">Uncharacterized protein</fullName>
    </submittedName>
</protein>
<sequence>MCVVQYFLRWIFLFFSSFLLFFSTDFALQPLPPTKQPTNQPTNQPGVLSQHNLIKLPTPLTTNYNVSRSRATIFVCLCVCVCMCVCAWYRETA</sequence>
<dbReference type="AlphaFoldDB" id="A0A2M4D2Y0"/>
<evidence type="ECO:0000313" key="2">
    <source>
        <dbReference type="EMBL" id="MBW71932.1"/>
    </source>
</evidence>